<dbReference type="OrthoDB" id="9802794at2"/>
<feature type="domain" description="Carbohydrate kinase PfkB" evidence="3">
    <location>
        <begin position="20"/>
        <end position="316"/>
    </location>
</feature>
<keyword evidence="5" id="KW-1185">Reference proteome</keyword>
<proteinExistence type="predicted"/>
<dbReference type="FunFam" id="3.40.1190.20:FF:000002">
    <property type="entry name" value="Bifunctional protein HldE"/>
    <property type="match status" value="1"/>
</dbReference>
<dbReference type="InterPro" id="IPR011611">
    <property type="entry name" value="PfkB_dom"/>
</dbReference>
<dbReference type="Pfam" id="PF00294">
    <property type="entry name" value="PfkB"/>
    <property type="match status" value="1"/>
</dbReference>
<evidence type="ECO:0000259" key="3">
    <source>
        <dbReference type="Pfam" id="PF00294"/>
    </source>
</evidence>
<dbReference type="CDD" id="cd01172">
    <property type="entry name" value="RfaE_like"/>
    <property type="match status" value="1"/>
</dbReference>
<dbReference type="SUPFAM" id="SSF53613">
    <property type="entry name" value="Ribokinase-like"/>
    <property type="match status" value="1"/>
</dbReference>
<organism evidence="4 5">
    <name type="scientific">Turneriella parva (strain ATCC BAA-1111 / DSM 21527 / NCTC 11395 / H)</name>
    <name type="common">Leptospira parva</name>
    <dbReference type="NCBI Taxonomy" id="869212"/>
    <lineage>
        <taxon>Bacteria</taxon>
        <taxon>Pseudomonadati</taxon>
        <taxon>Spirochaetota</taxon>
        <taxon>Spirochaetia</taxon>
        <taxon>Leptospirales</taxon>
        <taxon>Leptospiraceae</taxon>
        <taxon>Turneriella</taxon>
    </lineage>
</organism>
<evidence type="ECO:0000313" key="5">
    <source>
        <dbReference type="Proteomes" id="UP000006048"/>
    </source>
</evidence>
<dbReference type="EC" id="2.7.1.167" evidence="4"/>
<keyword evidence="1 4" id="KW-0808">Transferase</keyword>
<dbReference type="PANTHER" id="PTHR46969:SF1">
    <property type="entry name" value="BIFUNCTIONAL PROTEIN HLDE"/>
    <property type="match status" value="1"/>
</dbReference>
<dbReference type="PATRIC" id="fig|869212.3.peg.3667"/>
<dbReference type="InterPro" id="IPR029056">
    <property type="entry name" value="Ribokinase-like"/>
</dbReference>
<name>I4BAH3_TURPD</name>
<dbReference type="NCBIfam" id="TIGR02198">
    <property type="entry name" value="rfaE_dom_I"/>
    <property type="match status" value="1"/>
</dbReference>
<evidence type="ECO:0000256" key="1">
    <source>
        <dbReference type="ARBA" id="ARBA00022679"/>
    </source>
</evidence>
<dbReference type="Proteomes" id="UP000006048">
    <property type="component" value="Chromosome"/>
</dbReference>
<dbReference type="EMBL" id="CP002959">
    <property type="protein sequence ID" value="AFM14280.1"/>
    <property type="molecule type" value="Genomic_DNA"/>
</dbReference>
<keyword evidence="2" id="KW-0418">Kinase</keyword>
<dbReference type="GO" id="GO:0016773">
    <property type="term" value="F:phosphotransferase activity, alcohol group as acceptor"/>
    <property type="evidence" value="ECO:0007669"/>
    <property type="project" value="InterPro"/>
</dbReference>
<sequence length="338" mass="36894">MTLSAARLEELLRKIPQSRVFVLGDLMWDEYIRGDVTRISPEAPVPVLLGTSEDRTPGGAANVLKNLRDLKCKMGVLGTVGADENGVALQHELEKWGLGDGLQLIRLADRPTTIKTRFMARNQQLLRVDREKATAIDAATEEQLLKAFDQVIGAYQALIISDYDKGLLTPRVIAEVIARARKKKIFVAVDPQVKHFKQYVECDIMTPNEKEASEGVGLPFPQNDEDIINIAKQIRSTLKLPHLLVTRSQRGMAYFNDREVAFLPTVAREVFDVTGAGDTVITVYTAAICAGASHVEAMVLSNMAGGVVVGKLGTATVSAAELSAEIARPLPPLRIEAL</sequence>
<dbReference type="GO" id="GO:0033786">
    <property type="term" value="F:heptose-1-phosphate adenylyltransferase activity"/>
    <property type="evidence" value="ECO:0007669"/>
    <property type="project" value="TreeGrafter"/>
</dbReference>
<dbReference type="STRING" id="869212.Turpa_3646"/>
<gene>
    <name evidence="4" type="ordered locus">Turpa_3646</name>
</gene>
<dbReference type="AlphaFoldDB" id="I4BAH3"/>
<protein>
    <submittedName>
        <fullName evidence="4">D-alpha,beta-D-heptose 7-phosphate 1-kinase</fullName>
        <ecNumber evidence="4">2.7.1.167</ecNumber>
    </submittedName>
</protein>
<dbReference type="HOGENOM" id="CLU_021150_0_1_12"/>
<evidence type="ECO:0000256" key="2">
    <source>
        <dbReference type="ARBA" id="ARBA00022777"/>
    </source>
</evidence>
<dbReference type="KEGG" id="tpx:Turpa_3646"/>
<dbReference type="GO" id="GO:0033785">
    <property type="term" value="F:heptose 7-phosphate kinase activity"/>
    <property type="evidence" value="ECO:0007669"/>
    <property type="project" value="UniProtKB-EC"/>
</dbReference>
<dbReference type="InterPro" id="IPR011913">
    <property type="entry name" value="RfaE_dom_I"/>
</dbReference>
<dbReference type="RefSeq" id="WP_014804757.1">
    <property type="nucleotide sequence ID" value="NC_018020.1"/>
</dbReference>
<dbReference type="PANTHER" id="PTHR46969">
    <property type="entry name" value="BIFUNCTIONAL PROTEIN HLDE"/>
    <property type="match status" value="1"/>
</dbReference>
<accession>I4BAH3</accession>
<dbReference type="GO" id="GO:0005829">
    <property type="term" value="C:cytosol"/>
    <property type="evidence" value="ECO:0007669"/>
    <property type="project" value="TreeGrafter"/>
</dbReference>
<dbReference type="Gene3D" id="3.40.1190.20">
    <property type="match status" value="1"/>
</dbReference>
<evidence type="ECO:0000313" key="4">
    <source>
        <dbReference type="EMBL" id="AFM14280.1"/>
    </source>
</evidence>
<reference evidence="4 5" key="1">
    <citation type="submission" date="2012-06" db="EMBL/GenBank/DDBJ databases">
        <title>The complete chromosome of genome of Turneriella parva DSM 21527.</title>
        <authorList>
            <consortium name="US DOE Joint Genome Institute (JGI-PGF)"/>
            <person name="Lucas S."/>
            <person name="Han J."/>
            <person name="Lapidus A."/>
            <person name="Bruce D."/>
            <person name="Goodwin L."/>
            <person name="Pitluck S."/>
            <person name="Peters L."/>
            <person name="Kyrpides N."/>
            <person name="Mavromatis K."/>
            <person name="Ivanova N."/>
            <person name="Mikhailova N."/>
            <person name="Chertkov O."/>
            <person name="Detter J.C."/>
            <person name="Tapia R."/>
            <person name="Han C."/>
            <person name="Land M."/>
            <person name="Hauser L."/>
            <person name="Markowitz V."/>
            <person name="Cheng J.-F."/>
            <person name="Hugenholtz P."/>
            <person name="Woyke T."/>
            <person name="Wu D."/>
            <person name="Gronow S."/>
            <person name="Wellnitz S."/>
            <person name="Brambilla E."/>
            <person name="Klenk H.-P."/>
            <person name="Eisen J.A."/>
        </authorList>
    </citation>
    <scope>NUCLEOTIDE SEQUENCE [LARGE SCALE GENOMIC DNA]</scope>
    <source>
        <strain evidence="5">ATCC BAA-1111 / DSM 21527 / NCTC 11395 / H</strain>
    </source>
</reference>